<name>A0A7S2UHF1_9STRA</name>
<feature type="compositionally biased region" description="Low complexity" evidence="1">
    <location>
        <begin position="243"/>
        <end position="259"/>
    </location>
</feature>
<sequence length="367" mass="41855">MRTMGVISSSGRSQVRGRTAFMSICLVVYVILPWFLVLNVSSPVVVWGYADIEEDEDGAVRGVEALWFDQDDEPLEEDESFESQQSQHHHHHHVVEHHHERERELQAQCDGEEVEFTQVVYTDLVGVRGLLRPRALFYYQIRLVELYNERVGTDATCIFLTQAQATAQSYFGTDSNNRNQRNLQRGGRLGRLAATVRARTLINGRCRACRRRYILSDLILNGRTRRSSGRRDLVFVNNETDTTTTTTTTTTSSLESLDSAQQRQEQEYEDVRFLQELNADGFDDILLEDLQNSQIDDFECIEDVIFHNENPACNAQDEVILEEAAQRVKARNNNNNNDNNDNDNGGGPPSSSTTPRKRIRNNDGRPT</sequence>
<proteinExistence type="predicted"/>
<reference evidence="3" key="1">
    <citation type="submission" date="2021-01" db="EMBL/GenBank/DDBJ databases">
        <authorList>
            <person name="Corre E."/>
            <person name="Pelletier E."/>
            <person name="Niang G."/>
            <person name="Scheremetjew M."/>
            <person name="Finn R."/>
            <person name="Kale V."/>
            <person name="Holt S."/>
            <person name="Cochrane G."/>
            <person name="Meng A."/>
            <person name="Brown T."/>
            <person name="Cohen L."/>
        </authorList>
    </citation>
    <scope>NUCLEOTIDE SEQUENCE</scope>
    <source>
        <strain evidence="3">CCMP2084</strain>
    </source>
</reference>
<evidence type="ECO:0000256" key="2">
    <source>
        <dbReference type="SAM" id="Phobius"/>
    </source>
</evidence>
<feature type="compositionally biased region" description="Low complexity" evidence="1">
    <location>
        <begin position="332"/>
        <end position="343"/>
    </location>
</feature>
<organism evidence="3">
    <name type="scientific">Attheya septentrionalis</name>
    <dbReference type="NCBI Taxonomy" id="420275"/>
    <lineage>
        <taxon>Eukaryota</taxon>
        <taxon>Sar</taxon>
        <taxon>Stramenopiles</taxon>
        <taxon>Ochrophyta</taxon>
        <taxon>Bacillariophyta</taxon>
        <taxon>Coscinodiscophyceae</taxon>
        <taxon>Chaetocerotophycidae</taxon>
        <taxon>Chaetocerotales</taxon>
        <taxon>Attheyaceae</taxon>
        <taxon>Attheya</taxon>
    </lineage>
</organism>
<keyword evidence="2" id="KW-0812">Transmembrane</keyword>
<evidence type="ECO:0000256" key="1">
    <source>
        <dbReference type="SAM" id="MobiDB-lite"/>
    </source>
</evidence>
<protein>
    <submittedName>
        <fullName evidence="3">Uncharacterized protein</fullName>
    </submittedName>
</protein>
<feature type="transmembrane region" description="Helical" evidence="2">
    <location>
        <begin position="20"/>
        <end position="37"/>
    </location>
</feature>
<feature type="region of interest" description="Disordered" evidence="1">
    <location>
        <begin position="77"/>
        <end position="102"/>
    </location>
</feature>
<feature type="region of interest" description="Disordered" evidence="1">
    <location>
        <begin position="331"/>
        <end position="367"/>
    </location>
</feature>
<dbReference type="AlphaFoldDB" id="A0A7S2UHF1"/>
<accession>A0A7S2UHF1</accession>
<dbReference type="EMBL" id="HBHQ01017466">
    <property type="protein sequence ID" value="CAD9819854.1"/>
    <property type="molecule type" value="Transcribed_RNA"/>
</dbReference>
<evidence type="ECO:0000313" key="3">
    <source>
        <dbReference type="EMBL" id="CAD9819854.1"/>
    </source>
</evidence>
<keyword evidence="2" id="KW-1133">Transmembrane helix</keyword>
<gene>
    <name evidence="3" type="ORF">ASEP1449_LOCUS11687</name>
</gene>
<feature type="region of interest" description="Disordered" evidence="1">
    <location>
        <begin position="243"/>
        <end position="267"/>
    </location>
</feature>
<keyword evidence="2" id="KW-0472">Membrane</keyword>
<feature type="compositionally biased region" description="Basic residues" evidence="1">
    <location>
        <begin position="87"/>
        <end position="96"/>
    </location>
</feature>